<dbReference type="Pfam" id="PF02515">
    <property type="entry name" value="CoA_transf_3"/>
    <property type="match status" value="1"/>
</dbReference>
<dbReference type="RefSeq" id="WP_270055736.1">
    <property type="nucleotide sequence ID" value="NZ_CP115149.1"/>
</dbReference>
<dbReference type="Gene3D" id="3.40.50.10540">
    <property type="entry name" value="Crotonobetainyl-coa:carnitine coa-transferase, domain 1"/>
    <property type="match status" value="1"/>
</dbReference>
<name>A0ABY7M6F2_9CHLR</name>
<dbReference type="Gene3D" id="3.30.1540.10">
    <property type="entry name" value="formyl-coa transferase, domain 3"/>
    <property type="match status" value="1"/>
</dbReference>
<dbReference type="InterPro" id="IPR023606">
    <property type="entry name" value="CoA-Trfase_III_dom_1_sf"/>
</dbReference>
<dbReference type="Proteomes" id="UP001212803">
    <property type="component" value="Chromosome"/>
</dbReference>
<organism evidence="2 3">
    <name type="scientific">Tepidiforma flava</name>
    <dbReference type="NCBI Taxonomy" id="3004094"/>
    <lineage>
        <taxon>Bacteria</taxon>
        <taxon>Bacillati</taxon>
        <taxon>Chloroflexota</taxon>
        <taxon>Tepidiformia</taxon>
        <taxon>Tepidiformales</taxon>
        <taxon>Tepidiformaceae</taxon>
        <taxon>Tepidiforma</taxon>
    </lineage>
</organism>
<dbReference type="GO" id="GO:0016740">
    <property type="term" value="F:transferase activity"/>
    <property type="evidence" value="ECO:0007669"/>
    <property type="project" value="UniProtKB-KW"/>
</dbReference>
<proteinExistence type="predicted"/>
<keyword evidence="3" id="KW-1185">Reference proteome</keyword>
<evidence type="ECO:0000256" key="1">
    <source>
        <dbReference type="ARBA" id="ARBA00022679"/>
    </source>
</evidence>
<gene>
    <name evidence="2" type="ORF">O0235_10450</name>
</gene>
<sequence length="411" mass="45475">MEHPPVKRLPLEGIRIADLTMMWAGPYATRILAEMGAEVIKIESPRAWDNIRTLIPQPGVDEPWNSSYYFNDYNRDKKSLTLDLAHPLGRETFLQLVPHCDVVIENYRADVLDNLRLGYGVLREARPDIILVSMAGYGKTGPERRHVGFGPIIEQMSGLASMTGYGDDGVPFKTGISYGDPVAGKAAAAAVALALVQRRRTGRGCFIDLAQREVLSSLIGEAFAAASLRGETPVHRGNRDPRAFAQGVYRCAGDEQWLAITLRTREEWERAAALLGIDPALPGGPSDHDVIDARLAEALAGRDPQEAFELLARAGIPAGRVLDTVAIHDDPHLAARRFWVQLPHPRMHPWKQPRTAWRLREADPWPRRHAPLFGEHNSEILRGLLGLDDDRIEELRREGVIGDAPVNPGVG</sequence>
<evidence type="ECO:0000313" key="3">
    <source>
        <dbReference type="Proteomes" id="UP001212803"/>
    </source>
</evidence>
<reference evidence="2 3" key="1">
    <citation type="journal article" date="2023" name="ISME J.">
        <title>Thermophilic Dehalococcoidia with unusual traits shed light on an unexpected past.</title>
        <authorList>
            <person name="Palmer M."/>
            <person name="Covington J.K."/>
            <person name="Zhou E.M."/>
            <person name="Thomas S.C."/>
            <person name="Habib N."/>
            <person name="Seymour C.O."/>
            <person name="Lai D."/>
            <person name="Johnston J."/>
            <person name="Hashimi A."/>
            <person name="Jiao J.Y."/>
            <person name="Muok A.R."/>
            <person name="Liu L."/>
            <person name="Xian W.D."/>
            <person name="Zhi X.Y."/>
            <person name="Li M.M."/>
            <person name="Silva L.P."/>
            <person name="Bowen B.P."/>
            <person name="Louie K."/>
            <person name="Briegel A."/>
            <person name="Pett-Ridge J."/>
            <person name="Weber P.K."/>
            <person name="Tocheva E.I."/>
            <person name="Woyke T."/>
            <person name="Northen T.R."/>
            <person name="Mayali X."/>
            <person name="Li W.J."/>
            <person name="Hedlund B.P."/>
        </authorList>
    </citation>
    <scope>NUCLEOTIDE SEQUENCE [LARGE SCALE GENOMIC DNA]</scope>
    <source>
        <strain evidence="2 3">YIM 72310</strain>
    </source>
</reference>
<dbReference type="PANTHER" id="PTHR48207">
    <property type="entry name" value="SUCCINATE--HYDROXYMETHYLGLUTARATE COA-TRANSFERASE"/>
    <property type="match status" value="1"/>
</dbReference>
<accession>A0ABY7M6F2</accession>
<dbReference type="InterPro" id="IPR003673">
    <property type="entry name" value="CoA-Trfase_fam_III"/>
</dbReference>
<keyword evidence="1 2" id="KW-0808">Transferase</keyword>
<dbReference type="InterPro" id="IPR050483">
    <property type="entry name" value="CoA-transferase_III_domain"/>
</dbReference>
<protein>
    <submittedName>
        <fullName evidence="2">CoA transferase</fullName>
    </submittedName>
</protein>
<dbReference type="EMBL" id="CP115149">
    <property type="protein sequence ID" value="WBL35208.1"/>
    <property type="molecule type" value="Genomic_DNA"/>
</dbReference>
<dbReference type="SUPFAM" id="SSF89796">
    <property type="entry name" value="CoA-transferase family III (CaiB/BaiF)"/>
    <property type="match status" value="1"/>
</dbReference>
<dbReference type="InterPro" id="IPR044855">
    <property type="entry name" value="CoA-Trfase_III_dom3_sf"/>
</dbReference>
<evidence type="ECO:0000313" key="2">
    <source>
        <dbReference type="EMBL" id="WBL35208.1"/>
    </source>
</evidence>
<dbReference type="PANTHER" id="PTHR48207:SF3">
    <property type="entry name" value="SUCCINATE--HYDROXYMETHYLGLUTARATE COA-TRANSFERASE"/>
    <property type="match status" value="1"/>
</dbReference>